<keyword evidence="1" id="KW-0378">Hydrolase</keyword>
<reference evidence="5" key="1">
    <citation type="journal article" date="2016" name="Front. Microbiol.">
        <title>Genome Sequence of the Piezophilic, Mesophilic Sulfate-Reducing Bacterium Desulfovibrio indicus J2T.</title>
        <authorList>
            <person name="Cao J."/>
            <person name="Maignien L."/>
            <person name="Shao Z."/>
            <person name="Alain K."/>
            <person name="Jebbar M."/>
        </authorList>
    </citation>
    <scope>NUCLEOTIDE SEQUENCE</scope>
    <source>
        <strain evidence="5">NBRC 103626</strain>
    </source>
</reference>
<proteinExistence type="predicted"/>
<dbReference type="EMBL" id="BPQM01000008">
    <property type="protein sequence ID" value="GJD77202.1"/>
    <property type="molecule type" value="Genomic_DNA"/>
</dbReference>
<keyword evidence="3" id="KW-0443">Lipid metabolism</keyword>
<dbReference type="SUPFAM" id="SSF53474">
    <property type="entry name" value="alpha/beta-Hydrolases"/>
    <property type="match status" value="1"/>
</dbReference>
<feature type="region of interest" description="Disordered" evidence="4">
    <location>
        <begin position="1"/>
        <end position="21"/>
    </location>
</feature>
<dbReference type="Proteomes" id="UP001055108">
    <property type="component" value="Unassembled WGS sequence"/>
</dbReference>
<evidence type="ECO:0000256" key="3">
    <source>
        <dbReference type="ARBA" id="ARBA00023098"/>
    </source>
</evidence>
<evidence type="ECO:0008006" key="7">
    <source>
        <dbReference type="Google" id="ProtNLM"/>
    </source>
</evidence>
<dbReference type="InterPro" id="IPR006311">
    <property type="entry name" value="TAT_signal"/>
</dbReference>
<keyword evidence="2" id="KW-0442">Lipid degradation</keyword>
<dbReference type="InterPro" id="IPR029058">
    <property type="entry name" value="AB_hydrolase_fold"/>
</dbReference>
<dbReference type="RefSeq" id="WP_238300874.1">
    <property type="nucleotide sequence ID" value="NZ_BPQM01000008.1"/>
</dbReference>
<gene>
    <name evidence="5" type="ORF">NBEOAGPD_0405</name>
</gene>
<evidence type="ECO:0000256" key="1">
    <source>
        <dbReference type="ARBA" id="ARBA00022801"/>
    </source>
</evidence>
<comment type="caution">
    <text evidence="5">The sequence shown here is derived from an EMBL/GenBank/DDBJ whole genome shotgun (WGS) entry which is preliminary data.</text>
</comment>
<evidence type="ECO:0000313" key="5">
    <source>
        <dbReference type="EMBL" id="GJD77202.1"/>
    </source>
</evidence>
<dbReference type="GO" id="GO:0016042">
    <property type="term" value="P:lipid catabolic process"/>
    <property type="evidence" value="ECO:0007669"/>
    <property type="project" value="UniProtKB-KW"/>
</dbReference>
<organism evidence="5 6">
    <name type="scientific">Methylobacterium gregans</name>
    <dbReference type="NCBI Taxonomy" id="374424"/>
    <lineage>
        <taxon>Bacteria</taxon>
        <taxon>Pseudomonadati</taxon>
        <taxon>Pseudomonadota</taxon>
        <taxon>Alphaproteobacteria</taxon>
        <taxon>Hyphomicrobiales</taxon>
        <taxon>Methylobacteriaceae</taxon>
        <taxon>Methylobacterium</taxon>
    </lineage>
</organism>
<accession>A0AA37HK52</accession>
<dbReference type="GO" id="GO:0003847">
    <property type="term" value="F:1-alkyl-2-acetylglycerophosphocholine esterase activity"/>
    <property type="evidence" value="ECO:0007669"/>
    <property type="project" value="TreeGrafter"/>
</dbReference>
<name>A0AA37HK52_9HYPH</name>
<dbReference type="Gene3D" id="3.40.50.1820">
    <property type="entry name" value="alpha/beta hydrolase"/>
    <property type="match status" value="1"/>
</dbReference>
<sequence length="396" mass="42793">MASALPDGGQTPIDVRIGAKHEPPGSIPINLPINRRETFMNTIADVAKRSGALPEPSSRGLSRRRFGAMALAASAGAWLAPLPAGALPSSAEARFIDFEWVDPSRQRAVPARLYWPATSDIKGPIPLIVFSHGLGGTRKGYSYLGEGWSARGTASLHIQHVGSDQTLWEGNPLLLLDRLDGAADEREAIERTRDVSFGLDRLLNRDNPFHAAIDRKRIVAAGHSYGANTTLILTGAQVIRDGKPVGHRDPRFTASIVISAPPFYGEADLAAVLASVNVPTLHVTTTEDTIRIPGRYSPVQDRVDVFNAVPTAQKALVVFQGGSHSVFTDRSLRNGGPLNPLVKRATAEAGLAFLDLVHRSDPVPMENWSATWKPILAAAPVLFPVLPRQVDRRRRT</sequence>
<reference evidence="5" key="2">
    <citation type="submission" date="2021-08" db="EMBL/GenBank/DDBJ databases">
        <authorList>
            <person name="Tani A."/>
            <person name="Ola A."/>
            <person name="Ogura Y."/>
            <person name="Katsura K."/>
            <person name="Hayashi T."/>
        </authorList>
    </citation>
    <scope>NUCLEOTIDE SEQUENCE</scope>
    <source>
        <strain evidence="5">NBRC 103626</strain>
    </source>
</reference>
<protein>
    <recommendedName>
        <fullName evidence="7">Acetylhydrolase</fullName>
    </recommendedName>
</protein>
<dbReference type="PANTHER" id="PTHR10272">
    <property type="entry name" value="PLATELET-ACTIVATING FACTOR ACETYLHYDROLASE"/>
    <property type="match status" value="1"/>
</dbReference>
<dbReference type="PROSITE" id="PS51318">
    <property type="entry name" value="TAT"/>
    <property type="match status" value="1"/>
</dbReference>
<dbReference type="PANTHER" id="PTHR10272:SF0">
    <property type="entry name" value="PLATELET-ACTIVATING FACTOR ACETYLHYDROLASE"/>
    <property type="match status" value="1"/>
</dbReference>
<dbReference type="Pfam" id="PF03403">
    <property type="entry name" value="PAF-AH_p_II"/>
    <property type="match status" value="1"/>
</dbReference>
<evidence type="ECO:0000256" key="2">
    <source>
        <dbReference type="ARBA" id="ARBA00022963"/>
    </source>
</evidence>
<evidence type="ECO:0000313" key="6">
    <source>
        <dbReference type="Proteomes" id="UP001055108"/>
    </source>
</evidence>
<dbReference type="AlphaFoldDB" id="A0AA37HK52"/>
<keyword evidence="6" id="KW-1185">Reference proteome</keyword>
<evidence type="ECO:0000256" key="4">
    <source>
        <dbReference type="SAM" id="MobiDB-lite"/>
    </source>
</evidence>